<dbReference type="GO" id="GO:0005886">
    <property type="term" value="C:plasma membrane"/>
    <property type="evidence" value="ECO:0007669"/>
    <property type="project" value="TreeGrafter"/>
</dbReference>
<dbReference type="EMBL" id="JABMOJ010000193">
    <property type="protein sequence ID" value="NQV64750.1"/>
    <property type="molecule type" value="Genomic_DNA"/>
</dbReference>
<evidence type="ECO:0000256" key="7">
    <source>
        <dbReference type="ARBA" id="ARBA00023065"/>
    </source>
</evidence>
<dbReference type="InterPro" id="IPR027470">
    <property type="entry name" value="Cation_efflux_CTD"/>
</dbReference>
<dbReference type="AlphaFoldDB" id="A0A972VYN0"/>
<evidence type="ECO:0000256" key="4">
    <source>
        <dbReference type="ARBA" id="ARBA00022692"/>
    </source>
</evidence>
<evidence type="ECO:0000313" key="12">
    <source>
        <dbReference type="EMBL" id="NQV64750.1"/>
    </source>
</evidence>
<feature type="transmembrane region" description="Helical" evidence="9">
    <location>
        <begin position="110"/>
        <end position="127"/>
    </location>
</feature>
<protein>
    <submittedName>
        <fullName evidence="12">Cation transporter</fullName>
    </submittedName>
</protein>
<gene>
    <name evidence="12" type="ORF">HQ497_05230</name>
</gene>
<comment type="caution">
    <text evidence="12">The sequence shown here is derived from an EMBL/GenBank/DDBJ whole genome shotgun (WGS) entry which is preliminary data.</text>
</comment>
<keyword evidence="5" id="KW-0862">Zinc</keyword>
<feature type="domain" description="Cation efflux protein transmembrane" evidence="10">
    <location>
        <begin position="2"/>
        <end position="135"/>
    </location>
</feature>
<name>A0A972VYN0_9GAMM</name>
<evidence type="ECO:0000256" key="9">
    <source>
        <dbReference type="SAM" id="Phobius"/>
    </source>
</evidence>
<comment type="subcellular location">
    <subcellularLocation>
        <location evidence="1">Membrane</location>
        <topology evidence="1">Multi-pass membrane protein</topology>
    </subcellularLocation>
</comment>
<dbReference type="Pfam" id="PF16916">
    <property type="entry name" value="ZT_dimer"/>
    <property type="match status" value="1"/>
</dbReference>
<dbReference type="NCBIfam" id="TIGR01297">
    <property type="entry name" value="CDF"/>
    <property type="match status" value="1"/>
</dbReference>
<accession>A0A972VYN0</accession>
<keyword evidence="6 9" id="KW-1133">Transmembrane helix</keyword>
<dbReference type="InterPro" id="IPR058533">
    <property type="entry name" value="Cation_efflux_TM"/>
</dbReference>
<keyword evidence="7" id="KW-0406">Ion transport</keyword>
<sequence>LYSYGFRRTTILAAIINAVVLVFVAGFIAYESIQKFLSPTPMHEITVMVVASIGIFVNAGTAMLFMRGSRSDLNTRGAFLHLAYDALISAGVVVAAIVVLYTGWQWVDPLIGLLIVAVILAGTWGLLRDSVNLILDAVPQGIDIDAVRQFLGRIDGVNEVHDLHIWAMSTQENSLTAHLVMPENTLWEDSENYARISADLRARFNIHHVTLQAEKDLMCANIHCD</sequence>
<feature type="transmembrane region" description="Helical" evidence="9">
    <location>
        <begin position="45"/>
        <end position="66"/>
    </location>
</feature>
<keyword evidence="4 9" id="KW-0812">Transmembrane</keyword>
<evidence type="ECO:0000256" key="2">
    <source>
        <dbReference type="ARBA" id="ARBA00008873"/>
    </source>
</evidence>
<dbReference type="GO" id="GO:0005385">
    <property type="term" value="F:zinc ion transmembrane transporter activity"/>
    <property type="evidence" value="ECO:0007669"/>
    <property type="project" value="TreeGrafter"/>
</dbReference>
<evidence type="ECO:0000256" key="5">
    <source>
        <dbReference type="ARBA" id="ARBA00022906"/>
    </source>
</evidence>
<evidence type="ECO:0000259" key="11">
    <source>
        <dbReference type="Pfam" id="PF16916"/>
    </source>
</evidence>
<evidence type="ECO:0000313" key="13">
    <source>
        <dbReference type="Proteomes" id="UP000754644"/>
    </source>
</evidence>
<comment type="similarity">
    <text evidence="2">Belongs to the cation diffusion facilitator (CDF) transporter (TC 2.A.4) family. SLC30A subfamily.</text>
</comment>
<evidence type="ECO:0000256" key="1">
    <source>
        <dbReference type="ARBA" id="ARBA00004141"/>
    </source>
</evidence>
<evidence type="ECO:0000259" key="10">
    <source>
        <dbReference type="Pfam" id="PF01545"/>
    </source>
</evidence>
<organism evidence="12 13">
    <name type="scientific">SAR86 cluster bacterium</name>
    <dbReference type="NCBI Taxonomy" id="2030880"/>
    <lineage>
        <taxon>Bacteria</taxon>
        <taxon>Pseudomonadati</taxon>
        <taxon>Pseudomonadota</taxon>
        <taxon>Gammaproteobacteria</taxon>
        <taxon>SAR86 cluster</taxon>
    </lineage>
</organism>
<evidence type="ECO:0000256" key="6">
    <source>
        <dbReference type="ARBA" id="ARBA00022989"/>
    </source>
</evidence>
<dbReference type="SUPFAM" id="SSF161111">
    <property type="entry name" value="Cation efflux protein transmembrane domain-like"/>
    <property type="match status" value="1"/>
</dbReference>
<dbReference type="Proteomes" id="UP000754644">
    <property type="component" value="Unassembled WGS sequence"/>
</dbReference>
<feature type="non-terminal residue" evidence="12">
    <location>
        <position position="1"/>
    </location>
</feature>
<dbReference type="InterPro" id="IPR036837">
    <property type="entry name" value="Cation_efflux_CTD_sf"/>
</dbReference>
<feature type="domain" description="Cation efflux protein cytoplasmic" evidence="11">
    <location>
        <begin position="139"/>
        <end position="215"/>
    </location>
</feature>
<dbReference type="Gene3D" id="1.20.1510.10">
    <property type="entry name" value="Cation efflux protein transmembrane domain"/>
    <property type="match status" value="1"/>
</dbReference>
<feature type="transmembrane region" description="Helical" evidence="9">
    <location>
        <begin position="12"/>
        <end position="33"/>
    </location>
</feature>
<dbReference type="Pfam" id="PF01545">
    <property type="entry name" value="Cation_efflux"/>
    <property type="match status" value="1"/>
</dbReference>
<dbReference type="InterPro" id="IPR002524">
    <property type="entry name" value="Cation_efflux"/>
</dbReference>
<dbReference type="InterPro" id="IPR050681">
    <property type="entry name" value="CDF/SLC30A"/>
</dbReference>
<proteinExistence type="inferred from homology"/>
<keyword evidence="5" id="KW-0864">Zinc transport</keyword>
<feature type="transmembrane region" description="Helical" evidence="9">
    <location>
        <begin position="78"/>
        <end position="104"/>
    </location>
</feature>
<reference evidence="12" key="1">
    <citation type="submission" date="2020-05" db="EMBL/GenBank/DDBJ databases">
        <title>Sulfur intermediates as new biogeochemical hubs in an aquatic model microbial ecosystem.</title>
        <authorList>
            <person name="Vigneron A."/>
        </authorList>
    </citation>
    <scope>NUCLEOTIDE SEQUENCE</scope>
    <source>
        <strain evidence="12">Bin.250</strain>
    </source>
</reference>
<keyword evidence="3" id="KW-0813">Transport</keyword>
<dbReference type="InterPro" id="IPR027469">
    <property type="entry name" value="Cation_efflux_TMD_sf"/>
</dbReference>
<dbReference type="SUPFAM" id="SSF160240">
    <property type="entry name" value="Cation efflux protein cytoplasmic domain-like"/>
    <property type="match status" value="1"/>
</dbReference>
<dbReference type="PANTHER" id="PTHR11562">
    <property type="entry name" value="CATION EFFLUX PROTEIN/ ZINC TRANSPORTER"/>
    <property type="match status" value="1"/>
</dbReference>
<evidence type="ECO:0000256" key="8">
    <source>
        <dbReference type="ARBA" id="ARBA00023136"/>
    </source>
</evidence>
<dbReference type="PANTHER" id="PTHR11562:SF17">
    <property type="entry name" value="RE54080P-RELATED"/>
    <property type="match status" value="1"/>
</dbReference>
<keyword evidence="8 9" id="KW-0472">Membrane</keyword>
<evidence type="ECO:0000256" key="3">
    <source>
        <dbReference type="ARBA" id="ARBA00022448"/>
    </source>
</evidence>